<accession>A0A5N5QDC8</accession>
<keyword evidence="10" id="KW-0961">Cell wall biogenesis/degradation</keyword>
<dbReference type="Pfam" id="PF00295">
    <property type="entry name" value="Glyco_hydro_28"/>
    <property type="match status" value="1"/>
</dbReference>
<evidence type="ECO:0000256" key="13">
    <source>
        <dbReference type="ARBA" id="ARBA00041474"/>
    </source>
</evidence>
<feature type="active site" evidence="16">
    <location>
        <position position="234"/>
    </location>
</feature>
<keyword evidence="7" id="KW-1015">Disulfide bond</keyword>
<comment type="catalytic activity">
    <reaction evidence="15">
        <text>[(1-&gt;4)-alpha-D-galacturonosyl](n) + H2O = alpha-D-galacturonate + [(1-&gt;4)-alpha-D-galacturonosyl](n-1)</text>
        <dbReference type="Rhea" id="RHEA:14117"/>
        <dbReference type="Rhea" id="RHEA-COMP:14570"/>
        <dbReference type="Rhea" id="RHEA-COMP:14572"/>
        <dbReference type="ChEBI" id="CHEBI:15377"/>
        <dbReference type="ChEBI" id="CHEBI:58658"/>
        <dbReference type="ChEBI" id="CHEBI:140523"/>
        <dbReference type="EC" id="3.2.1.67"/>
    </reaction>
</comment>
<proteinExistence type="inferred from homology"/>
<dbReference type="AlphaFoldDB" id="A0A5N5QDC8"/>
<evidence type="ECO:0000256" key="16">
    <source>
        <dbReference type="PROSITE-ProRule" id="PRU10052"/>
    </source>
</evidence>
<evidence type="ECO:0000256" key="9">
    <source>
        <dbReference type="ARBA" id="ARBA00023295"/>
    </source>
</evidence>
<keyword evidence="5" id="KW-0677">Repeat</keyword>
<evidence type="ECO:0000256" key="18">
    <source>
        <dbReference type="SAM" id="SignalP"/>
    </source>
</evidence>
<gene>
    <name evidence="19" type="ORF">CTheo_7025</name>
</gene>
<name>A0A5N5QDC8_9AGAM</name>
<dbReference type="EC" id="3.2.1.67" evidence="12"/>
<dbReference type="EMBL" id="SSOP01000257">
    <property type="protein sequence ID" value="KAB5589533.1"/>
    <property type="molecule type" value="Genomic_DNA"/>
</dbReference>
<comment type="subcellular location">
    <subcellularLocation>
        <location evidence="1">Secreted</location>
    </subcellularLocation>
</comment>
<comment type="similarity">
    <text evidence="2 17">Belongs to the glycosyl hydrolase 28 family.</text>
</comment>
<reference evidence="19 20" key="1">
    <citation type="journal article" date="2019" name="Fungal Biol. Biotechnol.">
        <title>Draft genome sequence of fastidious pathogen Ceratobasidium theobromae, which causes vascular-streak dieback in Theobroma cacao.</title>
        <authorList>
            <person name="Ali S.S."/>
            <person name="Asman A."/>
            <person name="Shao J."/>
            <person name="Firmansyah A.P."/>
            <person name="Susilo A.W."/>
            <person name="Rosmana A."/>
            <person name="McMahon P."/>
            <person name="Junaid M."/>
            <person name="Guest D."/>
            <person name="Kheng T.Y."/>
            <person name="Meinhardt L.W."/>
            <person name="Bailey B.A."/>
        </authorList>
    </citation>
    <scope>NUCLEOTIDE SEQUENCE [LARGE SCALE GENOMIC DNA]</scope>
    <source>
        <strain evidence="19 20">CT2</strain>
    </source>
</reference>
<dbReference type="PANTHER" id="PTHR31736:SF11">
    <property type="entry name" value="EXOPOLYGALACTURONASE C-RELATED"/>
    <property type="match status" value="1"/>
</dbReference>
<dbReference type="GO" id="GO:0005576">
    <property type="term" value="C:extracellular region"/>
    <property type="evidence" value="ECO:0007669"/>
    <property type="project" value="UniProtKB-SubCell"/>
</dbReference>
<evidence type="ECO:0000313" key="20">
    <source>
        <dbReference type="Proteomes" id="UP000383932"/>
    </source>
</evidence>
<evidence type="ECO:0000313" key="19">
    <source>
        <dbReference type="EMBL" id="KAB5589533.1"/>
    </source>
</evidence>
<dbReference type="SUPFAM" id="SSF51126">
    <property type="entry name" value="Pectin lyase-like"/>
    <property type="match status" value="1"/>
</dbReference>
<feature type="chain" id="PRO_5024424480" description="galacturonan 1,4-alpha-galacturonidase" evidence="18">
    <location>
        <begin position="16"/>
        <end position="422"/>
    </location>
</feature>
<dbReference type="InterPro" id="IPR006626">
    <property type="entry name" value="PbH1"/>
</dbReference>
<evidence type="ECO:0000256" key="3">
    <source>
        <dbReference type="ARBA" id="ARBA00022525"/>
    </source>
</evidence>
<keyword evidence="4 18" id="KW-0732">Signal</keyword>
<dbReference type="GO" id="GO:0071555">
    <property type="term" value="P:cell wall organization"/>
    <property type="evidence" value="ECO:0007669"/>
    <property type="project" value="UniProtKB-KW"/>
</dbReference>
<dbReference type="PANTHER" id="PTHR31736">
    <property type="match status" value="1"/>
</dbReference>
<keyword evidence="3" id="KW-0964">Secreted</keyword>
<evidence type="ECO:0000256" key="10">
    <source>
        <dbReference type="ARBA" id="ARBA00023316"/>
    </source>
</evidence>
<organism evidence="19 20">
    <name type="scientific">Ceratobasidium theobromae</name>
    <dbReference type="NCBI Taxonomy" id="1582974"/>
    <lineage>
        <taxon>Eukaryota</taxon>
        <taxon>Fungi</taxon>
        <taxon>Dikarya</taxon>
        <taxon>Basidiomycota</taxon>
        <taxon>Agaricomycotina</taxon>
        <taxon>Agaricomycetes</taxon>
        <taxon>Cantharellales</taxon>
        <taxon>Ceratobasidiaceae</taxon>
        <taxon>Ceratobasidium</taxon>
    </lineage>
</organism>
<keyword evidence="8" id="KW-0325">Glycoprotein</keyword>
<dbReference type="InterPro" id="IPR011050">
    <property type="entry name" value="Pectin_lyase_fold/virulence"/>
</dbReference>
<evidence type="ECO:0000256" key="2">
    <source>
        <dbReference type="ARBA" id="ARBA00008834"/>
    </source>
</evidence>
<evidence type="ECO:0000256" key="6">
    <source>
        <dbReference type="ARBA" id="ARBA00022801"/>
    </source>
</evidence>
<dbReference type="SMART" id="SM00710">
    <property type="entry name" value="PbH1"/>
    <property type="match status" value="4"/>
</dbReference>
<evidence type="ECO:0000256" key="1">
    <source>
        <dbReference type="ARBA" id="ARBA00004613"/>
    </source>
</evidence>
<evidence type="ECO:0000256" key="14">
    <source>
        <dbReference type="ARBA" id="ARBA00042262"/>
    </source>
</evidence>
<dbReference type="Gene3D" id="2.160.20.10">
    <property type="entry name" value="Single-stranded right-handed beta-helix, Pectin lyase-like"/>
    <property type="match status" value="1"/>
</dbReference>
<sequence length="422" mass="45793">MVFVAALALLPLVSAYSRTFVVPHTVGKDDSPAVIAALPKYNSDSRILFKKGVTYNLWTPIDFGNLTNCEVVFEGNATYPADIATVQAEVAKSTFSGHWLKITGTNVVLRGTTDPQWGWIDAKGQQWWDAVQQTNRPHGINFSVTNGVVRDMKIWQPVAWNFAFNGAKNLHVFNNRIHAVSNSKAFPFNTDGFAAGGTNLLIEGNYIQNGDDCVTVGSGANNITFRNSYCEGGHGLSIGSLGKGGSVASVKNVLFENVVMKDELYGARFKSWTGGKGLASNITWRNIWLTNVPFPIYVTQNYWDQNLGSAPTSNGGSGNVSNTRIENMVFENFAGSQLDTPYVEGSCVSDPCWYAVNNATGKEIIIFDLYPATVTNIVAKRIAIWPVDGAKPAVICNPNTVTNDVGFVCQNGPYTPTSASWS</sequence>
<evidence type="ECO:0000256" key="12">
    <source>
        <dbReference type="ARBA" id="ARBA00038933"/>
    </source>
</evidence>
<dbReference type="InterPro" id="IPR000743">
    <property type="entry name" value="Glyco_hydro_28"/>
</dbReference>
<evidence type="ECO:0000256" key="11">
    <source>
        <dbReference type="ARBA" id="ARBA00037312"/>
    </source>
</evidence>
<evidence type="ECO:0000256" key="15">
    <source>
        <dbReference type="ARBA" id="ARBA00048766"/>
    </source>
</evidence>
<comment type="function">
    <text evidence="11">Specific in hydrolyzing the terminal glycosidic bond of polygalacturonic acid and oligogalacturonates.</text>
</comment>
<dbReference type="GO" id="GO:0004650">
    <property type="term" value="F:polygalacturonase activity"/>
    <property type="evidence" value="ECO:0007669"/>
    <property type="project" value="InterPro"/>
</dbReference>
<keyword evidence="6 17" id="KW-0378">Hydrolase</keyword>
<evidence type="ECO:0000256" key="5">
    <source>
        <dbReference type="ARBA" id="ARBA00022737"/>
    </source>
</evidence>
<evidence type="ECO:0000256" key="8">
    <source>
        <dbReference type="ARBA" id="ARBA00023180"/>
    </source>
</evidence>
<keyword evidence="9 17" id="KW-0326">Glycosidase</keyword>
<dbReference type="PROSITE" id="PS00502">
    <property type="entry name" value="POLYGALACTURONASE"/>
    <property type="match status" value="1"/>
</dbReference>
<evidence type="ECO:0000256" key="7">
    <source>
        <dbReference type="ARBA" id="ARBA00023157"/>
    </source>
</evidence>
<evidence type="ECO:0000256" key="17">
    <source>
        <dbReference type="RuleBase" id="RU361169"/>
    </source>
</evidence>
<protein>
    <recommendedName>
        <fullName evidence="12">galacturonan 1,4-alpha-galacturonidase</fullName>
        <ecNumber evidence="12">3.2.1.67</ecNumber>
    </recommendedName>
    <alternativeName>
        <fullName evidence="13">Galacturan 1,4-alpha-galacturonidase C</fullName>
    </alternativeName>
    <alternativeName>
        <fullName evidence="14">Poly(1,4-alpha-D-galacturonide)galacturonohydrolase C</fullName>
    </alternativeName>
</protein>
<dbReference type="GO" id="GO:0045490">
    <property type="term" value="P:pectin catabolic process"/>
    <property type="evidence" value="ECO:0007669"/>
    <property type="project" value="UniProtKB-ARBA"/>
</dbReference>
<dbReference type="Proteomes" id="UP000383932">
    <property type="component" value="Unassembled WGS sequence"/>
</dbReference>
<dbReference type="InterPro" id="IPR012334">
    <property type="entry name" value="Pectin_lyas_fold"/>
</dbReference>
<keyword evidence="20" id="KW-1185">Reference proteome</keyword>
<dbReference type="OrthoDB" id="187139at2759"/>
<evidence type="ECO:0000256" key="4">
    <source>
        <dbReference type="ARBA" id="ARBA00022729"/>
    </source>
</evidence>
<comment type="caution">
    <text evidence="19">The sequence shown here is derived from an EMBL/GenBank/DDBJ whole genome shotgun (WGS) entry which is preliminary data.</text>
</comment>
<dbReference type="GO" id="GO:0047911">
    <property type="term" value="F:galacturan 1,4-alpha-galacturonidase activity"/>
    <property type="evidence" value="ECO:0007669"/>
    <property type="project" value="UniProtKB-EC"/>
</dbReference>
<feature type="signal peptide" evidence="18">
    <location>
        <begin position="1"/>
        <end position="15"/>
    </location>
</feature>